<evidence type="ECO:0000313" key="2">
    <source>
        <dbReference type="EMBL" id="PRC90715.1"/>
    </source>
</evidence>
<dbReference type="Proteomes" id="UP000237839">
    <property type="component" value="Unassembled WGS sequence"/>
</dbReference>
<feature type="signal peptide" evidence="1">
    <location>
        <begin position="1"/>
        <end position="18"/>
    </location>
</feature>
<keyword evidence="1" id="KW-0732">Signal</keyword>
<accession>A0A2S9GSN5</accession>
<sequence length="274" mass="29811">MKKLFFSLALVLSISATAQTAEQDRVNAECTVRSFFLQYASEAFGRSGAEPKFRQTQGAFDYVVEKTNNQDLKPKESRELIKSVVNFVYGSLRPDDVSLVSLVNMRDGYRAYCVSHPAEALGDVRVIDLDKALSANTAGSYHVQNKDGGETICSQGKCVSKPQSPPHYGISYSEARKVVVKLGWVPTPSVMSTILRKTGELSTSGTKFGTNEAYGNCLAGSPLCDKSMPELADCGIDGKCTAVWGKDGETFFYFIKGNVITGYGSTPANFINKR</sequence>
<keyword evidence="3" id="KW-1185">Reference proteome</keyword>
<comment type="caution">
    <text evidence="2">The sequence shown here is derived from an EMBL/GenBank/DDBJ whole genome shotgun (WGS) entry which is preliminary data.</text>
</comment>
<dbReference type="EMBL" id="PUGF01000038">
    <property type="protein sequence ID" value="PRC90715.1"/>
    <property type="molecule type" value="Genomic_DNA"/>
</dbReference>
<organism evidence="2 3">
    <name type="scientific">Solimicrobium silvestre</name>
    <dbReference type="NCBI Taxonomy" id="2099400"/>
    <lineage>
        <taxon>Bacteria</taxon>
        <taxon>Pseudomonadati</taxon>
        <taxon>Pseudomonadota</taxon>
        <taxon>Betaproteobacteria</taxon>
        <taxon>Burkholderiales</taxon>
        <taxon>Oxalobacteraceae</taxon>
        <taxon>Solimicrobium</taxon>
    </lineage>
</organism>
<dbReference type="RefSeq" id="WP_105534327.1">
    <property type="nucleotide sequence ID" value="NZ_PUGF01000038.1"/>
</dbReference>
<evidence type="ECO:0000313" key="3">
    <source>
        <dbReference type="Proteomes" id="UP000237839"/>
    </source>
</evidence>
<gene>
    <name evidence="2" type="ORF">S2091_4608</name>
</gene>
<proteinExistence type="predicted"/>
<dbReference type="AlphaFoldDB" id="A0A2S9GSN5"/>
<feature type="chain" id="PRO_5015752300" evidence="1">
    <location>
        <begin position="19"/>
        <end position="274"/>
    </location>
</feature>
<protein>
    <submittedName>
        <fullName evidence="2">Uncharacterized protein</fullName>
    </submittedName>
</protein>
<reference evidence="2 3" key="1">
    <citation type="submission" date="2018-02" db="EMBL/GenBank/DDBJ databases">
        <title>Solimicrobium silvestre gen. nov., sp. nov., isolated from alpine forest soil.</title>
        <authorList>
            <person name="Margesin R."/>
            <person name="Albuquerque L."/>
            <person name="Zhang D.-C."/>
            <person name="Froufe H.J.C."/>
            <person name="Severino R."/>
            <person name="Roxo I."/>
            <person name="Egas C."/>
            <person name="Da Costa M.S."/>
        </authorList>
    </citation>
    <scope>NUCLEOTIDE SEQUENCE [LARGE SCALE GENOMIC DNA]</scope>
    <source>
        <strain evidence="2 3">S20-91</strain>
    </source>
</reference>
<name>A0A2S9GSN5_9BURK</name>
<evidence type="ECO:0000256" key="1">
    <source>
        <dbReference type="SAM" id="SignalP"/>
    </source>
</evidence>